<dbReference type="Gene3D" id="3.90.70.200">
    <property type="entry name" value="Plus-3 domain"/>
    <property type="match status" value="1"/>
</dbReference>
<feature type="domain" description="Plus3" evidence="1">
    <location>
        <begin position="75"/>
        <end position="175"/>
    </location>
</feature>
<evidence type="ECO:0000313" key="2">
    <source>
        <dbReference type="EMBL" id="KAK0571445.1"/>
    </source>
</evidence>
<proteinExistence type="predicted"/>
<dbReference type="InterPro" id="IPR045894">
    <property type="entry name" value="At5g08430-like"/>
</dbReference>
<dbReference type="PANTHER" id="PTHR46851">
    <property type="entry name" value="OS01G0884500 PROTEIN"/>
    <property type="match status" value="1"/>
</dbReference>
<reference evidence="2" key="2">
    <citation type="submission" date="2023-06" db="EMBL/GenBank/DDBJ databases">
        <authorList>
            <person name="Swenson N.G."/>
            <person name="Wegrzyn J.L."/>
            <person name="Mcevoy S.L."/>
        </authorList>
    </citation>
    <scope>NUCLEOTIDE SEQUENCE</scope>
    <source>
        <strain evidence="2">NS2018</strain>
        <tissue evidence="2">Leaf</tissue>
    </source>
</reference>
<comment type="caution">
    <text evidence="2">The sequence shown here is derived from an EMBL/GenBank/DDBJ whole genome shotgun (WGS) entry which is preliminary data.</text>
</comment>
<keyword evidence="3" id="KW-1185">Reference proteome</keyword>
<dbReference type="SMART" id="SM00719">
    <property type="entry name" value="Plus3"/>
    <property type="match status" value="1"/>
</dbReference>
<evidence type="ECO:0000313" key="3">
    <source>
        <dbReference type="Proteomes" id="UP001168877"/>
    </source>
</evidence>
<dbReference type="AlphaFoldDB" id="A0AA39RD66"/>
<accession>A0AA39RD66</accession>
<dbReference type="Proteomes" id="UP001168877">
    <property type="component" value="Unassembled WGS sequence"/>
</dbReference>
<sequence length="196" mass="22027">MERMKKKLKQGISCRGLVLCLYSDSVIMEDEFEFESENIDEDDLVPRKRQQQSSSNAKSNKKAEVVNFQKRCFASIVPKNIRLLYLRKSLVEGLPKQLETFEAKVTGTFLRVKSNPNDYLQKNSHMLVQDIDDVDPEPILENAMIKDEQEPNDGSSESALGRTTETPCCDLKCNGTSCCQNGANNAAGVLSLSEHF</sequence>
<dbReference type="EMBL" id="JAUESC010000388">
    <property type="protein sequence ID" value="KAK0571445.1"/>
    <property type="molecule type" value="Genomic_DNA"/>
</dbReference>
<dbReference type="InterPro" id="IPR036128">
    <property type="entry name" value="Plus3-like_sf"/>
</dbReference>
<dbReference type="SUPFAM" id="SSF159042">
    <property type="entry name" value="Plus3-like"/>
    <property type="match status" value="1"/>
</dbReference>
<protein>
    <recommendedName>
        <fullName evidence="1">Plus3 domain-containing protein</fullName>
    </recommendedName>
</protein>
<dbReference type="GO" id="GO:0003677">
    <property type="term" value="F:DNA binding"/>
    <property type="evidence" value="ECO:0007669"/>
    <property type="project" value="InterPro"/>
</dbReference>
<reference evidence="2" key="1">
    <citation type="journal article" date="2022" name="Plant J.">
        <title>Strategies of tolerance reflected in two North American maple genomes.</title>
        <authorList>
            <person name="McEvoy S.L."/>
            <person name="Sezen U.U."/>
            <person name="Trouern-Trend A."/>
            <person name="McMahon S.M."/>
            <person name="Schaberg P.G."/>
            <person name="Yang J."/>
            <person name="Wegrzyn J.L."/>
            <person name="Swenson N.G."/>
        </authorList>
    </citation>
    <scope>NUCLEOTIDE SEQUENCE</scope>
    <source>
        <strain evidence="2">NS2018</strain>
    </source>
</reference>
<evidence type="ECO:0000259" key="1">
    <source>
        <dbReference type="SMART" id="SM00719"/>
    </source>
</evidence>
<dbReference type="InterPro" id="IPR004343">
    <property type="entry name" value="Plus-3_dom"/>
</dbReference>
<name>A0AA39RD66_ACESA</name>
<dbReference type="PANTHER" id="PTHR46851:SF22">
    <property type="entry name" value="ZINC ION BINDING _ DNA BINDING PROTEIN"/>
    <property type="match status" value="1"/>
</dbReference>
<gene>
    <name evidence="2" type="ORF">LWI29_016020</name>
</gene>
<organism evidence="2 3">
    <name type="scientific">Acer saccharum</name>
    <name type="common">Sugar maple</name>
    <dbReference type="NCBI Taxonomy" id="4024"/>
    <lineage>
        <taxon>Eukaryota</taxon>
        <taxon>Viridiplantae</taxon>
        <taxon>Streptophyta</taxon>
        <taxon>Embryophyta</taxon>
        <taxon>Tracheophyta</taxon>
        <taxon>Spermatophyta</taxon>
        <taxon>Magnoliopsida</taxon>
        <taxon>eudicotyledons</taxon>
        <taxon>Gunneridae</taxon>
        <taxon>Pentapetalae</taxon>
        <taxon>rosids</taxon>
        <taxon>malvids</taxon>
        <taxon>Sapindales</taxon>
        <taxon>Sapindaceae</taxon>
        <taxon>Hippocastanoideae</taxon>
        <taxon>Acereae</taxon>
        <taxon>Acer</taxon>
    </lineage>
</organism>